<reference evidence="8 9" key="1">
    <citation type="journal article" date="2019" name="Sci. Rep.">
        <title>A high-quality genome of Eragrostis curvula grass provides insights into Poaceae evolution and supports new strategies to enhance forage quality.</title>
        <authorList>
            <person name="Carballo J."/>
            <person name="Santos B.A.C.M."/>
            <person name="Zappacosta D."/>
            <person name="Garbus I."/>
            <person name="Selva J.P."/>
            <person name="Gallo C.A."/>
            <person name="Diaz A."/>
            <person name="Albertini E."/>
            <person name="Caccamo M."/>
            <person name="Echenique V."/>
        </authorList>
    </citation>
    <scope>NUCLEOTIDE SEQUENCE [LARGE SCALE GENOMIC DNA]</scope>
    <source>
        <strain evidence="9">cv. Victoria</strain>
        <tissue evidence="8">Leaf</tissue>
    </source>
</reference>
<feature type="chain" id="PRO_5023875987" evidence="7">
    <location>
        <begin position="20"/>
        <end position="107"/>
    </location>
</feature>
<keyword evidence="2" id="KW-0812">Transmembrane</keyword>
<keyword evidence="9" id="KW-1185">Reference proteome</keyword>
<gene>
    <name evidence="8" type="ORF">EJB05_35920</name>
</gene>
<organism evidence="8 9">
    <name type="scientific">Eragrostis curvula</name>
    <name type="common">weeping love grass</name>
    <dbReference type="NCBI Taxonomy" id="38414"/>
    <lineage>
        <taxon>Eukaryota</taxon>
        <taxon>Viridiplantae</taxon>
        <taxon>Streptophyta</taxon>
        <taxon>Embryophyta</taxon>
        <taxon>Tracheophyta</taxon>
        <taxon>Spermatophyta</taxon>
        <taxon>Magnoliopsida</taxon>
        <taxon>Liliopsida</taxon>
        <taxon>Poales</taxon>
        <taxon>Poaceae</taxon>
        <taxon>PACMAD clade</taxon>
        <taxon>Chloridoideae</taxon>
        <taxon>Eragrostideae</taxon>
        <taxon>Eragrostidinae</taxon>
        <taxon>Eragrostis</taxon>
    </lineage>
</organism>
<keyword evidence="5" id="KW-0472">Membrane</keyword>
<comment type="subcellular location">
    <subcellularLocation>
        <location evidence="6">Endomembrane system</location>
        <topology evidence="6">Single-pass membrane protein</topology>
    </subcellularLocation>
    <subcellularLocation>
        <location evidence="1">Membrane</location>
        <topology evidence="1">Single-pass type I membrane protein</topology>
    </subcellularLocation>
</comment>
<feature type="non-terminal residue" evidence="8">
    <location>
        <position position="1"/>
    </location>
</feature>
<evidence type="ECO:0000256" key="3">
    <source>
        <dbReference type="ARBA" id="ARBA00022729"/>
    </source>
</evidence>
<dbReference type="EMBL" id="RWGY01000029">
    <property type="protein sequence ID" value="TVU19749.1"/>
    <property type="molecule type" value="Genomic_DNA"/>
</dbReference>
<dbReference type="Proteomes" id="UP000324897">
    <property type="component" value="Chromosome 7"/>
</dbReference>
<proteinExistence type="predicted"/>
<sequence length="107" mass="11675">MHCGFVFVALLAAYIFYYSRRNTSTVVPLCATSSILADYCHARLSQLEKACERFSNIIDTLPGCQLYKGTLPCGAEIAVVSTSVAYAGGWSTTVEAHFKNKLKKPST</sequence>
<dbReference type="PANTHER" id="PTHR46084:SF44">
    <property type="entry name" value="OS05G0471000 PROTEIN"/>
    <property type="match status" value="1"/>
</dbReference>
<keyword evidence="3 7" id="KW-0732">Signal</keyword>
<dbReference type="PANTHER" id="PTHR46084">
    <property type="entry name" value="PROTEIN MALE DISCOVERER 2"/>
    <property type="match status" value="1"/>
</dbReference>
<evidence type="ECO:0000256" key="7">
    <source>
        <dbReference type="SAM" id="SignalP"/>
    </source>
</evidence>
<evidence type="ECO:0000256" key="6">
    <source>
        <dbReference type="ARBA" id="ARBA00037847"/>
    </source>
</evidence>
<keyword evidence="4" id="KW-1133">Transmembrane helix</keyword>
<dbReference type="OrthoDB" id="291737at2759"/>
<dbReference type="AlphaFoldDB" id="A0A5J9U7R2"/>
<dbReference type="GO" id="GO:0012505">
    <property type="term" value="C:endomembrane system"/>
    <property type="evidence" value="ECO:0007669"/>
    <property type="project" value="UniProtKB-SubCell"/>
</dbReference>
<dbReference type="GO" id="GO:0016020">
    <property type="term" value="C:membrane"/>
    <property type="evidence" value="ECO:0007669"/>
    <property type="project" value="UniProtKB-SubCell"/>
</dbReference>
<evidence type="ECO:0000256" key="4">
    <source>
        <dbReference type="ARBA" id="ARBA00022989"/>
    </source>
</evidence>
<protein>
    <submittedName>
        <fullName evidence="8">Uncharacterized protein</fullName>
    </submittedName>
</protein>
<feature type="signal peptide" evidence="7">
    <location>
        <begin position="1"/>
        <end position="19"/>
    </location>
</feature>
<evidence type="ECO:0000313" key="9">
    <source>
        <dbReference type="Proteomes" id="UP000324897"/>
    </source>
</evidence>
<dbReference type="Gramene" id="TVU19749">
    <property type="protein sequence ID" value="TVU19749"/>
    <property type="gene ID" value="EJB05_35920"/>
</dbReference>
<evidence type="ECO:0000256" key="1">
    <source>
        <dbReference type="ARBA" id="ARBA00004479"/>
    </source>
</evidence>
<comment type="caution">
    <text evidence="8">The sequence shown here is derived from an EMBL/GenBank/DDBJ whole genome shotgun (WGS) entry which is preliminary data.</text>
</comment>
<evidence type="ECO:0000313" key="8">
    <source>
        <dbReference type="EMBL" id="TVU19749.1"/>
    </source>
</evidence>
<accession>A0A5J9U7R2</accession>
<evidence type="ECO:0000256" key="2">
    <source>
        <dbReference type="ARBA" id="ARBA00022692"/>
    </source>
</evidence>
<name>A0A5J9U7R2_9POAL</name>
<evidence type="ECO:0000256" key="5">
    <source>
        <dbReference type="ARBA" id="ARBA00023136"/>
    </source>
</evidence>